<dbReference type="Gene3D" id="3.40.50.2300">
    <property type="match status" value="1"/>
</dbReference>
<dbReference type="SMART" id="SM00448">
    <property type="entry name" value="REC"/>
    <property type="match status" value="1"/>
</dbReference>
<dbReference type="SUPFAM" id="SSF52172">
    <property type="entry name" value="CheY-like"/>
    <property type="match status" value="1"/>
</dbReference>
<evidence type="ECO:0000256" key="4">
    <source>
        <dbReference type="ARBA" id="ARBA00023125"/>
    </source>
</evidence>
<dbReference type="SMART" id="SM00421">
    <property type="entry name" value="HTH_LUXR"/>
    <property type="match status" value="1"/>
</dbReference>
<name>A0ABY7JTT1_9FIRM</name>
<dbReference type="InterPro" id="IPR001789">
    <property type="entry name" value="Sig_transdc_resp-reg_receiver"/>
</dbReference>
<keyword evidence="4" id="KW-0238">DNA-binding</keyword>
<evidence type="ECO:0000256" key="7">
    <source>
        <dbReference type="PROSITE-ProRule" id="PRU00169"/>
    </source>
</evidence>
<proteinExistence type="predicted"/>
<evidence type="ECO:0000256" key="1">
    <source>
        <dbReference type="ARBA" id="ARBA00018672"/>
    </source>
</evidence>
<organism evidence="10 11">
    <name type="scientific">Peptostreptococcus equinus</name>
    <dbReference type="NCBI Taxonomy" id="3003601"/>
    <lineage>
        <taxon>Bacteria</taxon>
        <taxon>Bacillati</taxon>
        <taxon>Bacillota</taxon>
        <taxon>Clostridia</taxon>
        <taxon>Peptostreptococcales</taxon>
        <taxon>Peptostreptococcaceae</taxon>
        <taxon>Peptostreptococcus</taxon>
    </lineage>
</organism>
<dbReference type="InterPro" id="IPR016032">
    <property type="entry name" value="Sig_transdc_resp-reg_C-effctor"/>
</dbReference>
<keyword evidence="3" id="KW-0805">Transcription regulation</keyword>
<dbReference type="InterPro" id="IPR039420">
    <property type="entry name" value="WalR-like"/>
</dbReference>
<reference evidence="10" key="1">
    <citation type="submission" date="2022-12" db="EMBL/GenBank/DDBJ databases">
        <title>Peptostreptococcus.</title>
        <authorList>
            <person name="Lee S.H."/>
        </authorList>
    </citation>
    <scope>NUCLEOTIDE SEQUENCE</scope>
    <source>
        <strain evidence="10">CBA3647</strain>
    </source>
</reference>
<dbReference type="PROSITE" id="PS00622">
    <property type="entry name" value="HTH_LUXR_1"/>
    <property type="match status" value="1"/>
</dbReference>
<dbReference type="PRINTS" id="PR00038">
    <property type="entry name" value="HTHLUXR"/>
</dbReference>
<sequence>MIRVLIIDDDKMICFALKTIIENEEDMEVVGLGHNFDDAINLYTEHQPDICLFDIQIGKKTGLDALKKLKECNNNVRALFLTTFLDKSYIDQALKLGSCGYLLKDEFESICPSIRAVSAGQNVFGNKVIDNISKNSQSYNNKNNSKLDLQEKLNQREIDILKSVADGLNNKEISSKLFLSEGTVRNYISSMLVKLDLRDRTQLAIFYLKNI</sequence>
<dbReference type="SUPFAM" id="SSF46894">
    <property type="entry name" value="C-terminal effector domain of the bipartite response regulators"/>
    <property type="match status" value="1"/>
</dbReference>
<evidence type="ECO:0000256" key="2">
    <source>
        <dbReference type="ARBA" id="ARBA00022553"/>
    </source>
</evidence>
<evidence type="ECO:0000256" key="5">
    <source>
        <dbReference type="ARBA" id="ARBA00023163"/>
    </source>
</evidence>
<dbReference type="CDD" id="cd17535">
    <property type="entry name" value="REC_NarL-like"/>
    <property type="match status" value="1"/>
</dbReference>
<feature type="domain" description="Response regulatory" evidence="9">
    <location>
        <begin position="3"/>
        <end position="119"/>
    </location>
</feature>
<dbReference type="CDD" id="cd06170">
    <property type="entry name" value="LuxR_C_like"/>
    <property type="match status" value="1"/>
</dbReference>
<dbReference type="PROSITE" id="PS50043">
    <property type="entry name" value="HTH_LUXR_2"/>
    <property type="match status" value="1"/>
</dbReference>
<dbReference type="Pfam" id="PF00072">
    <property type="entry name" value="Response_reg"/>
    <property type="match status" value="1"/>
</dbReference>
<accession>A0ABY7JTT1</accession>
<evidence type="ECO:0000256" key="3">
    <source>
        <dbReference type="ARBA" id="ARBA00023015"/>
    </source>
</evidence>
<feature type="domain" description="HTH luxR-type" evidence="8">
    <location>
        <begin position="146"/>
        <end position="211"/>
    </location>
</feature>
<evidence type="ECO:0000256" key="6">
    <source>
        <dbReference type="ARBA" id="ARBA00024867"/>
    </source>
</evidence>
<feature type="modified residue" description="4-aspartylphosphate" evidence="7">
    <location>
        <position position="54"/>
    </location>
</feature>
<evidence type="ECO:0000259" key="9">
    <source>
        <dbReference type="PROSITE" id="PS50110"/>
    </source>
</evidence>
<dbReference type="InterPro" id="IPR058245">
    <property type="entry name" value="NreC/VraR/RcsB-like_REC"/>
</dbReference>
<keyword evidence="5" id="KW-0804">Transcription</keyword>
<dbReference type="InterPro" id="IPR011006">
    <property type="entry name" value="CheY-like_superfamily"/>
</dbReference>
<keyword evidence="2 7" id="KW-0597">Phosphoprotein</keyword>
<evidence type="ECO:0000313" key="10">
    <source>
        <dbReference type="EMBL" id="WAW15127.1"/>
    </source>
</evidence>
<dbReference type="PANTHER" id="PTHR43214">
    <property type="entry name" value="TWO-COMPONENT RESPONSE REGULATOR"/>
    <property type="match status" value="1"/>
</dbReference>
<dbReference type="Pfam" id="PF00196">
    <property type="entry name" value="GerE"/>
    <property type="match status" value="1"/>
</dbReference>
<gene>
    <name evidence="10" type="ORF">O0R46_01380</name>
</gene>
<dbReference type="PANTHER" id="PTHR43214:SF40">
    <property type="entry name" value="TRANSCRIPTIONAL REGULATORY PROTEIN LNRK"/>
    <property type="match status" value="1"/>
</dbReference>
<keyword evidence="11" id="KW-1185">Reference proteome</keyword>
<dbReference type="PROSITE" id="PS50110">
    <property type="entry name" value="RESPONSE_REGULATORY"/>
    <property type="match status" value="1"/>
</dbReference>
<dbReference type="InterPro" id="IPR000792">
    <property type="entry name" value="Tscrpt_reg_LuxR_C"/>
</dbReference>
<dbReference type="Proteomes" id="UP001164187">
    <property type="component" value="Chromosome"/>
</dbReference>
<evidence type="ECO:0000259" key="8">
    <source>
        <dbReference type="PROSITE" id="PS50043"/>
    </source>
</evidence>
<dbReference type="RefSeq" id="WP_269311820.1">
    <property type="nucleotide sequence ID" value="NZ_CP114052.1"/>
</dbReference>
<dbReference type="EMBL" id="CP114052">
    <property type="protein sequence ID" value="WAW15127.1"/>
    <property type="molecule type" value="Genomic_DNA"/>
</dbReference>
<comment type="function">
    <text evidence="6">May play the central regulatory role in sporulation. It may be an element of the effector pathway responsible for the activation of sporulation genes in response to nutritional stress. Spo0A may act in concert with spo0H (a sigma factor) to control the expression of some genes that are critical to the sporulation process.</text>
</comment>
<protein>
    <recommendedName>
        <fullName evidence="1">Stage 0 sporulation protein A homolog</fullName>
    </recommendedName>
</protein>
<evidence type="ECO:0000313" key="11">
    <source>
        <dbReference type="Proteomes" id="UP001164187"/>
    </source>
</evidence>